<proteinExistence type="predicted"/>
<dbReference type="RefSeq" id="WP_208842568.1">
    <property type="nucleotide sequence ID" value="NZ_CP072133.1"/>
</dbReference>
<dbReference type="EMBL" id="CP072133">
    <property type="protein sequence ID" value="QTH70932.1"/>
    <property type="molecule type" value="Genomic_DNA"/>
</dbReference>
<dbReference type="KEGG" id="pxi:J5O05_13770"/>
<gene>
    <name evidence="1" type="ORF">J5O05_13770</name>
</gene>
<name>A0A975HKH6_9GAMM</name>
<evidence type="ECO:0000313" key="1">
    <source>
        <dbReference type="EMBL" id="QTH70932.1"/>
    </source>
</evidence>
<keyword evidence="2" id="KW-1185">Reference proteome</keyword>
<protein>
    <submittedName>
        <fullName evidence="1">Uncharacterized protein</fullName>
    </submittedName>
</protein>
<evidence type="ECO:0000313" key="2">
    <source>
        <dbReference type="Proteomes" id="UP000664904"/>
    </source>
</evidence>
<dbReference type="AlphaFoldDB" id="A0A975HKH6"/>
<accession>A0A975HKH6</accession>
<sequence length="125" mass="13307">MDANIANLVSAEQHAINIRNSNLQSLRSEIYNTVADSDSLLGTTSDTVHLLLNELSGFINKLATAQSLAEMRASATGLQMAIGHFEAKVSSGELQFPYQTKGLDTVNAEITARATGVNTILTSVL</sequence>
<organism evidence="1 2">
    <name type="scientific">Pseudoalteromonas xiamenensis</name>
    <dbReference type="NCBI Taxonomy" id="882626"/>
    <lineage>
        <taxon>Bacteria</taxon>
        <taxon>Pseudomonadati</taxon>
        <taxon>Pseudomonadota</taxon>
        <taxon>Gammaproteobacteria</taxon>
        <taxon>Alteromonadales</taxon>
        <taxon>Pseudoalteromonadaceae</taxon>
        <taxon>Pseudoalteromonas</taxon>
    </lineage>
</organism>
<dbReference type="Proteomes" id="UP000664904">
    <property type="component" value="Chromosome"/>
</dbReference>
<reference evidence="1" key="1">
    <citation type="submission" date="2021-03" db="EMBL/GenBank/DDBJ databases">
        <title>Complete Genome of Pseudoalteromonas xiamenensis STKMTI.2, a new potential marine bacterium producing anti-Vibrio compounds.</title>
        <authorList>
            <person name="Handayani D.P."/>
            <person name="Isnansetyo A."/>
            <person name="Istiqomah I."/>
            <person name="Jumina J."/>
        </authorList>
    </citation>
    <scope>NUCLEOTIDE SEQUENCE</scope>
    <source>
        <strain evidence="1">STKMTI.2</strain>
    </source>
</reference>